<proteinExistence type="inferred from homology"/>
<dbReference type="InterPro" id="IPR006660">
    <property type="entry name" value="Arsenate_reductase-like"/>
</dbReference>
<dbReference type="InterPro" id="IPR006504">
    <property type="entry name" value="Tscrpt_reg_Spx/MgsR"/>
</dbReference>
<dbReference type="RefSeq" id="WP_089746661.1">
    <property type="nucleotide sequence ID" value="NZ_FOGF01000018.1"/>
</dbReference>
<dbReference type="Gene3D" id="3.40.30.10">
    <property type="entry name" value="Glutaredoxin"/>
    <property type="match status" value="1"/>
</dbReference>
<dbReference type="PANTHER" id="PTHR30041">
    <property type="entry name" value="ARSENATE REDUCTASE"/>
    <property type="match status" value="1"/>
</dbReference>
<keyword evidence="5" id="KW-1185">Reference proteome</keyword>
<dbReference type="AlphaFoldDB" id="A0A1H9L9N0"/>
<dbReference type="NCBIfam" id="TIGR01617">
    <property type="entry name" value="arsC_related"/>
    <property type="match status" value="1"/>
</dbReference>
<comment type="similarity">
    <text evidence="3">Belongs to the ArsC family.</text>
</comment>
<dbReference type="Pfam" id="PF03960">
    <property type="entry name" value="ArsC"/>
    <property type="match status" value="1"/>
</dbReference>
<dbReference type="CDD" id="cd03036">
    <property type="entry name" value="ArsC_like"/>
    <property type="match status" value="1"/>
</dbReference>
<accession>A0A1H9L9N0</accession>
<gene>
    <name evidence="4" type="ORF">SAMN05421767_11816</name>
</gene>
<dbReference type="SUPFAM" id="SSF52833">
    <property type="entry name" value="Thioredoxin-like"/>
    <property type="match status" value="1"/>
</dbReference>
<evidence type="ECO:0000313" key="4">
    <source>
        <dbReference type="EMBL" id="SER08156.1"/>
    </source>
</evidence>
<keyword evidence="2" id="KW-0676">Redox-active center</keyword>
<dbReference type="EMBL" id="FOGF01000018">
    <property type="protein sequence ID" value="SER08156.1"/>
    <property type="molecule type" value="Genomic_DNA"/>
</dbReference>
<sequence>MKIVYSHEKCTTCKKALKWLDNEGFAYQLKDIREERPTAEEFLAIQKRLDLPIKKMFNTSGAMYRELGLKDKLEEMTVEEAVALLAKEGMLVKRPLIVEGDKASFGFKEDMYQQIWGN</sequence>
<dbReference type="STRING" id="137733.SAMN05421767_11816"/>
<reference evidence="4 5" key="1">
    <citation type="submission" date="2016-10" db="EMBL/GenBank/DDBJ databases">
        <authorList>
            <person name="de Groot N.N."/>
        </authorList>
    </citation>
    <scope>NUCLEOTIDE SEQUENCE [LARGE SCALE GENOMIC DNA]</scope>
    <source>
        <strain evidence="4 5">DSM 15827</strain>
    </source>
</reference>
<keyword evidence="1" id="KW-1015">Disulfide bond</keyword>
<evidence type="ECO:0000256" key="3">
    <source>
        <dbReference type="PROSITE-ProRule" id="PRU01282"/>
    </source>
</evidence>
<evidence type="ECO:0000313" key="5">
    <source>
        <dbReference type="Proteomes" id="UP000198556"/>
    </source>
</evidence>
<dbReference type="PROSITE" id="PS51353">
    <property type="entry name" value="ARSC"/>
    <property type="match status" value="1"/>
</dbReference>
<dbReference type="PANTHER" id="PTHR30041:SF8">
    <property type="entry name" value="PROTEIN YFFB"/>
    <property type="match status" value="1"/>
</dbReference>
<protein>
    <submittedName>
        <fullName evidence="4">Arsenate reductase</fullName>
    </submittedName>
</protein>
<evidence type="ECO:0000256" key="2">
    <source>
        <dbReference type="ARBA" id="ARBA00023284"/>
    </source>
</evidence>
<name>A0A1H9L9N0_9LACT</name>
<dbReference type="Proteomes" id="UP000198556">
    <property type="component" value="Unassembled WGS sequence"/>
</dbReference>
<dbReference type="InterPro" id="IPR036249">
    <property type="entry name" value="Thioredoxin-like_sf"/>
</dbReference>
<evidence type="ECO:0000256" key="1">
    <source>
        <dbReference type="ARBA" id="ARBA00023157"/>
    </source>
</evidence>
<dbReference type="OrthoDB" id="9794155at2"/>
<organism evidence="4 5">
    <name type="scientific">Granulicatella balaenopterae</name>
    <dbReference type="NCBI Taxonomy" id="137733"/>
    <lineage>
        <taxon>Bacteria</taxon>
        <taxon>Bacillati</taxon>
        <taxon>Bacillota</taxon>
        <taxon>Bacilli</taxon>
        <taxon>Lactobacillales</taxon>
        <taxon>Carnobacteriaceae</taxon>
        <taxon>Granulicatella</taxon>
    </lineage>
</organism>